<evidence type="ECO:0000256" key="2">
    <source>
        <dbReference type="SAM" id="SignalP"/>
    </source>
</evidence>
<keyword evidence="4" id="KW-1185">Reference proteome</keyword>
<organism evidence="3 4">
    <name type="scientific">Fusarium sarcochroum</name>
    <dbReference type="NCBI Taxonomy" id="1208366"/>
    <lineage>
        <taxon>Eukaryota</taxon>
        <taxon>Fungi</taxon>
        <taxon>Dikarya</taxon>
        <taxon>Ascomycota</taxon>
        <taxon>Pezizomycotina</taxon>
        <taxon>Sordariomycetes</taxon>
        <taxon>Hypocreomycetidae</taxon>
        <taxon>Hypocreales</taxon>
        <taxon>Nectriaceae</taxon>
        <taxon>Fusarium</taxon>
        <taxon>Fusarium lateritium species complex</taxon>
    </lineage>
</organism>
<protein>
    <submittedName>
        <fullName evidence="3">Uncharacterized protein</fullName>
    </submittedName>
</protein>
<evidence type="ECO:0000256" key="1">
    <source>
        <dbReference type="SAM" id="MobiDB-lite"/>
    </source>
</evidence>
<reference evidence="3" key="1">
    <citation type="journal article" date="2020" name="BMC Genomics">
        <title>Correction to: Identification and distribution of gene clusters required for synthesis of sphingolipid metabolism inhibitors in diverse species of the filamentous fungus Fusarium.</title>
        <authorList>
            <person name="Kim H.S."/>
            <person name="Lohmar J.M."/>
            <person name="Busman M."/>
            <person name="Brown D.W."/>
            <person name="Naumann T.A."/>
            <person name="Divon H.H."/>
            <person name="Lysoe E."/>
            <person name="Uhlig S."/>
            <person name="Proctor R.H."/>
        </authorList>
    </citation>
    <scope>NUCLEOTIDE SEQUENCE</scope>
    <source>
        <strain evidence="3">NRRL 20472</strain>
    </source>
</reference>
<feature type="chain" id="PRO_5034471172" evidence="2">
    <location>
        <begin position="20"/>
        <end position="264"/>
    </location>
</feature>
<dbReference type="Proteomes" id="UP000622797">
    <property type="component" value="Unassembled WGS sequence"/>
</dbReference>
<reference evidence="3" key="2">
    <citation type="submission" date="2020-05" db="EMBL/GenBank/DDBJ databases">
        <authorList>
            <person name="Kim H.-S."/>
            <person name="Proctor R.H."/>
            <person name="Brown D.W."/>
        </authorList>
    </citation>
    <scope>NUCLEOTIDE SEQUENCE</scope>
    <source>
        <strain evidence="3">NRRL 20472</strain>
    </source>
</reference>
<evidence type="ECO:0000313" key="4">
    <source>
        <dbReference type="Proteomes" id="UP000622797"/>
    </source>
</evidence>
<feature type="region of interest" description="Disordered" evidence="1">
    <location>
        <begin position="163"/>
        <end position="241"/>
    </location>
</feature>
<dbReference type="OrthoDB" id="5098780at2759"/>
<keyword evidence="2" id="KW-0732">Signal</keyword>
<feature type="signal peptide" evidence="2">
    <location>
        <begin position="1"/>
        <end position="19"/>
    </location>
</feature>
<accession>A0A8H4TY99</accession>
<feature type="compositionally biased region" description="Low complexity" evidence="1">
    <location>
        <begin position="177"/>
        <end position="241"/>
    </location>
</feature>
<dbReference type="AlphaFoldDB" id="A0A8H4TY99"/>
<name>A0A8H4TY99_9HYPO</name>
<dbReference type="EMBL" id="JABEXW010000295">
    <property type="protein sequence ID" value="KAF4966366.1"/>
    <property type="molecule type" value="Genomic_DNA"/>
</dbReference>
<comment type="caution">
    <text evidence="3">The sequence shown here is derived from an EMBL/GenBank/DDBJ whole genome shotgun (WGS) entry which is preliminary data.</text>
</comment>
<proteinExistence type="predicted"/>
<evidence type="ECO:0000313" key="3">
    <source>
        <dbReference type="EMBL" id="KAF4966366.1"/>
    </source>
</evidence>
<sequence length="264" mass="27089">MHPISSIVALVALAGFSSANPNGWSKTVEAEDSPTKLDDCGCAPIYETMQRCQKLKWPDDDTEECACIKNPDGWYGYMDLCRSCLSNGNAGFFKLVSKHITQLFVSCTNAGGAVTSNGTSICASNAYGEACVSLAANGKTSWASYEDFDADTVGESTYDLDLAKDNSSKDEDEDESTSATGSATKKTTSTAVDTASTDEASSTAVTATTSTGEASSASTGSSDNASETEAEAGAATPTTAPSSAAVVGIVNGWVMAIVVGAVLF</sequence>
<gene>
    <name evidence="3" type="ORF">FSARC_5936</name>
</gene>